<dbReference type="InterPro" id="IPR053220">
    <property type="entry name" value="Nematode_rcpt-like_serp_H"/>
</dbReference>
<dbReference type="EnsemblMetazoa" id="PPA40681.1">
    <property type="protein sequence ID" value="PPA40681.1"/>
    <property type="gene ID" value="WBGene00279050"/>
</dbReference>
<evidence type="ECO:0000313" key="2">
    <source>
        <dbReference type="Proteomes" id="UP000005239"/>
    </source>
</evidence>
<evidence type="ECO:0000313" key="1">
    <source>
        <dbReference type="EnsemblMetazoa" id="PPA40681.1"/>
    </source>
</evidence>
<gene>
    <name evidence="1" type="primary">WBGene00279050</name>
</gene>
<dbReference type="AlphaFoldDB" id="A0A2A6C376"/>
<sequence length="358" mass="40727">MDVYFSESDQNRYFLVNHIIFGISIPLHVIALSCLLRETPPFQSGIRNYLLMIQGLLFIFDLYLSVLLQPVFLFQMLCSYCIGPLCSRSLDLPPNIIISVPWVLVSSLGSSSIICCFYRQQAIAPASSRFKIRQRFIPLVNIALFALFTTEPISFMLIPYDRASAEHLIDSSEYNLGWIRQRGTYVIMSQELILTSVLCLTGVIIVTGSSLFVAFFAHMFYVLQTESGKSAATVRKIRKSVYKMIAQVAYFLDRKCMSPLQLIIPLLFMSLPIFAIFLAPVCNCLSFGDSILMILFLDFANIFRGYECFCINARSSFNRTQFDTSHNYSCILQSHYVADSISQISKEVFADRTLTMHQ</sequence>
<accession>A0A2A6C376</accession>
<proteinExistence type="predicted"/>
<accession>A0A8R1Z4H3</accession>
<name>A0A2A6C376_PRIPA</name>
<organism evidence="1 2">
    <name type="scientific">Pristionchus pacificus</name>
    <name type="common">Parasitic nematode worm</name>
    <dbReference type="NCBI Taxonomy" id="54126"/>
    <lineage>
        <taxon>Eukaryota</taxon>
        <taxon>Metazoa</taxon>
        <taxon>Ecdysozoa</taxon>
        <taxon>Nematoda</taxon>
        <taxon>Chromadorea</taxon>
        <taxon>Rhabditida</taxon>
        <taxon>Rhabditina</taxon>
        <taxon>Diplogasteromorpha</taxon>
        <taxon>Diplogasteroidea</taxon>
        <taxon>Neodiplogasteridae</taxon>
        <taxon>Pristionchus</taxon>
    </lineage>
</organism>
<dbReference type="PANTHER" id="PTHR22941:SF26">
    <property type="entry name" value="SERPENTINE RECEPTOR, CLASS H"/>
    <property type="match status" value="1"/>
</dbReference>
<dbReference type="PANTHER" id="PTHR22941">
    <property type="entry name" value="SERPENTINE RECEPTOR"/>
    <property type="match status" value="1"/>
</dbReference>
<dbReference type="Pfam" id="PF10318">
    <property type="entry name" value="7TM_GPCR_Srh"/>
    <property type="match status" value="1"/>
</dbReference>
<dbReference type="InterPro" id="IPR019422">
    <property type="entry name" value="7TM_GPCR_serpentine_rcpt_Srh"/>
</dbReference>
<reference evidence="2" key="1">
    <citation type="journal article" date="2008" name="Nat. Genet.">
        <title>The Pristionchus pacificus genome provides a unique perspective on nematode lifestyle and parasitism.</title>
        <authorList>
            <person name="Dieterich C."/>
            <person name="Clifton S.W."/>
            <person name="Schuster L.N."/>
            <person name="Chinwalla A."/>
            <person name="Delehaunty K."/>
            <person name="Dinkelacker I."/>
            <person name="Fulton L."/>
            <person name="Fulton R."/>
            <person name="Godfrey J."/>
            <person name="Minx P."/>
            <person name="Mitreva M."/>
            <person name="Roeseler W."/>
            <person name="Tian H."/>
            <person name="Witte H."/>
            <person name="Yang S.P."/>
            <person name="Wilson R.K."/>
            <person name="Sommer R.J."/>
        </authorList>
    </citation>
    <scope>NUCLEOTIDE SEQUENCE [LARGE SCALE GENOMIC DNA]</scope>
    <source>
        <strain evidence="2">PS312</strain>
    </source>
</reference>
<dbReference type="OrthoDB" id="5852718at2759"/>
<protein>
    <submittedName>
        <fullName evidence="1">G protein-coupled receptor</fullName>
    </submittedName>
</protein>
<dbReference type="Proteomes" id="UP000005239">
    <property type="component" value="Unassembled WGS sequence"/>
</dbReference>
<keyword evidence="2" id="KW-1185">Reference proteome</keyword>
<reference evidence="1" key="2">
    <citation type="submission" date="2022-06" db="UniProtKB">
        <authorList>
            <consortium name="EnsemblMetazoa"/>
        </authorList>
    </citation>
    <scope>IDENTIFICATION</scope>
    <source>
        <strain evidence="1">PS312</strain>
    </source>
</reference>